<dbReference type="RefSeq" id="WP_106534032.1">
    <property type="nucleotide sequence ID" value="NZ_PYAT01000009.1"/>
</dbReference>
<name>A0A2P8GK96_9BACL</name>
<dbReference type="Proteomes" id="UP000242682">
    <property type="component" value="Unassembled WGS sequence"/>
</dbReference>
<evidence type="ECO:0000259" key="1">
    <source>
        <dbReference type="Pfam" id="PF10057"/>
    </source>
</evidence>
<keyword evidence="3" id="KW-1185">Reference proteome</keyword>
<sequence>MSKEKTIHTEIGSYISTLIRDHFGKGPTSAYVAFARPFITIHLRGFLTPTEKVLLKQKAPNQVLKIRDLLMKDLILEIKLGLWKIGELDVKEVYADWNLDNKSGMIIAVLNEETEQKNFEWPKDVDEKTFQEEIVRASIKAQKAPGGIDVYWLNDRTVLAERTEILVAVEKELIKNGFSEELKLAKRPLERKVLAEVQLETVLKRNIAETFVEWNFDTDKAYTVFILEPKK</sequence>
<reference evidence="2 3" key="1">
    <citation type="submission" date="2018-03" db="EMBL/GenBank/DDBJ databases">
        <title>Genomic Encyclopedia of Type Strains, Phase III (KMG-III): the genomes of soil and plant-associated and newly described type strains.</title>
        <authorList>
            <person name="Whitman W."/>
        </authorList>
    </citation>
    <scope>NUCLEOTIDE SEQUENCE [LARGE SCALE GENOMIC DNA]</scope>
    <source>
        <strain evidence="2 3">CGMCC 1.12259</strain>
    </source>
</reference>
<comment type="caution">
    <text evidence="2">The sequence shown here is derived from an EMBL/GenBank/DDBJ whole genome shotgun (WGS) entry which is preliminary data.</text>
</comment>
<protein>
    <submittedName>
        <fullName evidence="2">Uncharacterized protein YbcI</fullName>
    </submittedName>
</protein>
<proteinExistence type="predicted"/>
<dbReference type="EMBL" id="PYAT01000009">
    <property type="protein sequence ID" value="PSL34387.1"/>
    <property type="molecule type" value="Genomic_DNA"/>
</dbReference>
<dbReference type="AlphaFoldDB" id="A0A2P8GK96"/>
<feature type="domain" description="Na+-translocating membrane potential-generating system MpsC" evidence="1">
    <location>
        <begin position="5"/>
        <end position="111"/>
    </location>
</feature>
<organism evidence="2 3">
    <name type="scientific">Planomicrobium soli</name>
    <dbReference type="NCBI Taxonomy" id="1176648"/>
    <lineage>
        <taxon>Bacteria</taxon>
        <taxon>Bacillati</taxon>
        <taxon>Bacillota</taxon>
        <taxon>Bacilli</taxon>
        <taxon>Bacillales</taxon>
        <taxon>Caryophanaceae</taxon>
        <taxon>Planomicrobium</taxon>
    </lineage>
</organism>
<dbReference type="InterPro" id="IPR018745">
    <property type="entry name" value="MpsC"/>
</dbReference>
<dbReference type="Pfam" id="PF10057">
    <property type="entry name" value="MpsC"/>
    <property type="match status" value="1"/>
</dbReference>
<dbReference type="OrthoDB" id="2677857at2"/>
<accession>A0A2P8GK96</accession>
<evidence type="ECO:0000313" key="3">
    <source>
        <dbReference type="Proteomes" id="UP000242682"/>
    </source>
</evidence>
<gene>
    <name evidence="2" type="ORF">B0H99_109115</name>
</gene>
<evidence type="ECO:0000313" key="2">
    <source>
        <dbReference type="EMBL" id="PSL34387.1"/>
    </source>
</evidence>